<sequence length="147" mass="16671">MKYRLQSRVRPCGLATGTLREMDMGPRGAPLESSAASLKYYDIPACSSHWSTGPTVWDLALRLLFKHRNPVHAPKSLFHMRHDIRSIDLLCWDLFERICLPHLEAKSTSRALFRFLRIPASPNPVVPYQAPTLNKATSWIDNSDPSS</sequence>
<protein>
    <submittedName>
        <fullName evidence="1">Uncharacterized protein</fullName>
    </submittedName>
</protein>
<accession>C0NPX6</accession>
<gene>
    <name evidence="1" type="ORF">HCBG_05206</name>
</gene>
<organism evidence="1 2">
    <name type="scientific">Ajellomyces capsulatus (strain G186AR / H82 / ATCC MYA-2454 / RMSCC 2432)</name>
    <name type="common">Darling's disease fungus</name>
    <name type="synonym">Histoplasma capsulatum</name>
    <dbReference type="NCBI Taxonomy" id="447093"/>
    <lineage>
        <taxon>Eukaryota</taxon>
        <taxon>Fungi</taxon>
        <taxon>Dikarya</taxon>
        <taxon>Ascomycota</taxon>
        <taxon>Pezizomycotina</taxon>
        <taxon>Eurotiomycetes</taxon>
        <taxon>Eurotiomycetidae</taxon>
        <taxon>Onygenales</taxon>
        <taxon>Ajellomycetaceae</taxon>
        <taxon>Histoplasma</taxon>
    </lineage>
</organism>
<name>C0NPX6_AJECG</name>
<dbReference type="InParanoid" id="C0NPX6"/>
<evidence type="ECO:0000313" key="2">
    <source>
        <dbReference type="Proteomes" id="UP000001631"/>
    </source>
</evidence>
<dbReference type="AlphaFoldDB" id="C0NPX6"/>
<dbReference type="VEuPathDB" id="FungiDB:I7I50_04568"/>
<keyword evidence="2" id="KW-1185">Reference proteome</keyword>
<reference evidence="1" key="1">
    <citation type="submission" date="2009-02" db="EMBL/GenBank/DDBJ databases">
        <title>The Genome Sequence of Ajellomyces capsulatus strain G186AR.</title>
        <authorList>
            <consortium name="The Broad Institute Genome Sequencing Platform"/>
            <person name="Champion M."/>
            <person name="Cuomo C."/>
            <person name="Ma L.-J."/>
            <person name="Henn M.R."/>
            <person name="Sil A."/>
            <person name="Goldman B."/>
            <person name="Young S.K."/>
            <person name="Kodira C.D."/>
            <person name="Zeng Q."/>
            <person name="Koehrsen M."/>
            <person name="Alvarado L."/>
            <person name="Berlin A."/>
            <person name="Borenstein D."/>
            <person name="Chen Z."/>
            <person name="Engels R."/>
            <person name="Freedman E."/>
            <person name="Gellesch M."/>
            <person name="Goldberg J."/>
            <person name="Griggs A."/>
            <person name="Gujja S."/>
            <person name="Heiman D."/>
            <person name="Hepburn T."/>
            <person name="Howarth C."/>
            <person name="Jen D."/>
            <person name="Larson L."/>
            <person name="Lewis B."/>
            <person name="Mehta T."/>
            <person name="Park D."/>
            <person name="Pearson M."/>
            <person name="Roberts A."/>
            <person name="Saif S."/>
            <person name="Shea T."/>
            <person name="Shenoy N."/>
            <person name="Sisk P."/>
            <person name="Stolte C."/>
            <person name="Sykes S."/>
            <person name="Walk T."/>
            <person name="White J."/>
            <person name="Yandava C."/>
            <person name="Klein B."/>
            <person name="McEwen J.G."/>
            <person name="Puccia R."/>
            <person name="Goldman G.H."/>
            <person name="Felipe M.S."/>
            <person name="Nino-Vega G."/>
            <person name="San-Blas G."/>
            <person name="Taylor J."/>
            <person name="Mendoza L."/>
            <person name="Galagan J."/>
            <person name="Nusbaum C."/>
            <person name="Birren B."/>
        </authorList>
    </citation>
    <scope>NUCLEOTIDE SEQUENCE</scope>
    <source>
        <strain evidence="1">G186AR</strain>
    </source>
</reference>
<dbReference type="RefSeq" id="XP_045287467.1">
    <property type="nucleotide sequence ID" value="XM_045432255.1"/>
</dbReference>
<dbReference type="HOGENOM" id="CLU_1767534_0_0_1"/>
<dbReference type="GeneID" id="69038222"/>
<proteinExistence type="predicted"/>
<dbReference type="Proteomes" id="UP000001631">
    <property type="component" value="Unassembled WGS sequence"/>
</dbReference>
<dbReference type="EMBL" id="GG663368">
    <property type="protein sequence ID" value="EEH06986.1"/>
    <property type="molecule type" value="Genomic_DNA"/>
</dbReference>
<evidence type="ECO:0000313" key="1">
    <source>
        <dbReference type="EMBL" id="EEH06986.1"/>
    </source>
</evidence>